<organism evidence="2 3">
    <name type="scientific">Neolecta irregularis (strain DAH-3)</name>
    <dbReference type="NCBI Taxonomy" id="1198029"/>
    <lineage>
        <taxon>Eukaryota</taxon>
        <taxon>Fungi</taxon>
        <taxon>Dikarya</taxon>
        <taxon>Ascomycota</taxon>
        <taxon>Taphrinomycotina</taxon>
        <taxon>Neolectales</taxon>
        <taxon>Neolectaceae</taxon>
        <taxon>Neolecta</taxon>
    </lineage>
</organism>
<protein>
    <submittedName>
        <fullName evidence="2">Uncharacterized protein</fullName>
    </submittedName>
</protein>
<proteinExistence type="predicted"/>
<accession>A0A1U7LVW8</accession>
<dbReference type="Proteomes" id="UP000186594">
    <property type="component" value="Unassembled WGS sequence"/>
</dbReference>
<evidence type="ECO:0000313" key="2">
    <source>
        <dbReference type="EMBL" id="OLL26692.1"/>
    </source>
</evidence>
<feature type="region of interest" description="Disordered" evidence="1">
    <location>
        <begin position="270"/>
        <end position="291"/>
    </location>
</feature>
<reference evidence="2 3" key="1">
    <citation type="submission" date="2016-04" db="EMBL/GenBank/DDBJ databases">
        <title>Evolutionary innovation and constraint leading to complex multicellularity in the Ascomycota.</title>
        <authorList>
            <person name="Cisse O."/>
            <person name="Nguyen A."/>
            <person name="Hewitt D.A."/>
            <person name="Jedd G."/>
            <person name="Stajich J.E."/>
        </authorList>
    </citation>
    <scope>NUCLEOTIDE SEQUENCE [LARGE SCALE GENOMIC DNA]</scope>
    <source>
        <strain evidence="2 3">DAH-3</strain>
    </source>
</reference>
<evidence type="ECO:0000313" key="3">
    <source>
        <dbReference type="Proteomes" id="UP000186594"/>
    </source>
</evidence>
<evidence type="ECO:0000256" key="1">
    <source>
        <dbReference type="SAM" id="MobiDB-lite"/>
    </source>
</evidence>
<gene>
    <name evidence="2" type="ORF">NEOLI_000323</name>
</gene>
<feature type="compositionally biased region" description="Basic and acidic residues" evidence="1">
    <location>
        <begin position="274"/>
        <end position="283"/>
    </location>
</feature>
<feature type="region of interest" description="Disordered" evidence="1">
    <location>
        <begin position="323"/>
        <end position="344"/>
    </location>
</feature>
<dbReference type="EMBL" id="LXFE01000152">
    <property type="protein sequence ID" value="OLL26692.1"/>
    <property type="molecule type" value="Genomic_DNA"/>
</dbReference>
<sequence length="344" mass="39406">MRALFYLTAAIVAYTREDPFDHPTSRVPISDLILHPIPFDPTKLSFPRSESQHVISTIHRQSSIDACNSYGFDPLPAYLEPSDWEFLKRFVDEFTAIKTKPVPQRVGNQKKWMINLWEFLTDFQATEPISTNPEMRKFDVIWFTSCINTQVLRPEDDGLPGRMIPLMCANALSRKYKTVLQACSTIWRYFEPVTSPHRVSIAICHKPEKILTEEERTEKFQRMKMTDERILDLPSSTDGKGKDELFSRVNNIVTQFADELARSRSQGLSNTLHGLEKGGRENSRSLSNQRQITDVGTTKNGRARTFAEIMLMSHLMQKELGLSGNTKTSVVSSRSESNRRKQSK</sequence>
<dbReference type="AlphaFoldDB" id="A0A1U7LVW8"/>
<keyword evidence="3" id="KW-1185">Reference proteome</keyword>
<comment type="caution">
    <text evidence="2">The sequence shown here is derived from an EMBL/GenBank/DDBJ whole genome shotgun (WGS) entry which is preliminary data.</text>
</comment>
<name>A0A1U7LVW8_NEOID</name>